<evidence type="ECO:0000256" key="1">
    <source>
        <dbReference type="ARBA" id="ARBA00009792"/>
    </source>
</evidence>
<dbReference type="GO" id="GO:0004559">
    <property type="term" value="F:alpha-mannosidase activity"/>
    <property type="evidence" value="ECO:0007669"/>
    <property type="project" value="InterPro"/>
</dbReference>
<comment type="caution">
    <text evidence="6">The sequence shown here is derived from an EMBL/GenBank/DDBJ whole genome shotgun (WGS) entry which is preliminary data.</text>
</comment>
<dbReference type="Gene3D" id="1.20.1270.50">
    <property type="entry name" value="Glycoside hydrolase family 38, central domain"/>
    <property type="match status" value="1"/>
</dbReference>
<dbReference type="InterPro" id="IPR011013">
    <property type="entry name" value="Gal_mutarotase_sf_dom"/>
</dbReference>
<dbReference type="InterPro" id="IPR015341">
    <property type="entry name" value="Glyco_hydro_38_cen"/>
</dbReference>
<evidence type="ECO:0000256" key="4">
    <source>
        <dbReference type="ARBA" id="ARBA00023295"/>
    </source>
</evidence>
<dbReference type="Pfam" id="PF09261">
    <property type="entry name" value="Alpha-mann_mid"/>
    <property type="match status" value="1"/>
</dbReference>
<dbReference type="SUPFAM" id="SSF88688">
    <property type="entry name" value="Families 57/38 glycoside transferase middle domain"/>
    <property type="match status" value="1"/>
</dbReference>
<dbReference type="GO" id="GO:0030246">
    <property type="term" value="F:carbohydrate binding"/>
    <property type="evidence" value="ECO:0007669"/>
    <property type="project" value="InterPro"/>
</dbReference>
<evidence type="ECO:0000313" key="7">
    <source>
        <dbReference type="Proteomes" id="UP001431131"/>
    </source>
</evidence>
<dbReference type="InterPro" id="IPR027291">
    <property type="entry name" value="Glyco_hydro_38_N_sf"/>
</dbReference>
<sequence>MELKTTAHIISHSHWDREWYMPFEKHRYHLVKLIDTLIDLFEKGENFQSFHLDGQTIILEDYLQIRPSKKETIKKLIQEKKLHIGPWYVLQDAFLTSSEANVRNMQYGLQDAKEYGTVSMLGYFPDTFGVYGQAPQLLKQAGINTAAFGRGVKPTGFNNMVSDAKTFESPYSELKWQSPDGSTVLGILFANWYSNGNEIPVDPVEAKKYWETKLQDAKKYSSTPHLLFMNGCDHQPVQVNIAEAIKVAEELFPNVMFVHSNFDDYMEILQQSLPAQLQTITGELRNQRTDGWSTLVNTASARIYLKQMNQECQTLLEKVAEPLSVFSYFLGHEYPRDYLRYAWKMLMENHTHDSICGCSVDEVHREMVTRFEKVHQTASMIIEEKANQIISHISTNHAKEGAIPVVVFNTSGNTRDVVVEKDIELEKIFFAEMPFSEIPEHLRSKPLPALKLVDCNGTEYVCETKEGDVRFGYDLPDDGFRRPYFTRIVKLTFLAEELPCFGYKTYFLTTTTKPSENRSQSILKNARELENEYVHVTVHENGSYTVKDKQTGNIFNNLGIYDNSGDIGNEYMYRKPNGEVPLTTKDLQAQIKVLEDSSIRSILEIVHEWDIPKEADEQLKDEKEKLVWHKDRKSGRSSEMITIRLTTLLQLDKNAKGPTVKVSIDNQAKDHRLRVLFPTELKTKEHVADSVFEVAKRPNTPEREWENPSFDHHQQAFVSMSDGKYGLTIANKGLQEYEILDQEHTIAVTILRSTSELGDWGFFPTDDAQCLGTNHAEWMVIPHRGTVVESGAFKDAYSFQIPVTAVQTDVHDGTLPVEKTFFTWEGEALAISSMKLAEERNDVIVRWFNTSEKETTLIALPGKGKNGYKSSIIEDINQQFESAQLQEKVLPFEIISLGWQVEE</sequence>
<evidence type="ECO:0000256" key="3">
    <source>
        <dbReference type="ARBA" id="ARBA00022801"/>
    </source>
</evidence>
<dbReference type="InterPro" id="IPR011682">
    <property type="entry name" value="Glyco_hydro_38_C"/>
</dbReference>
<dbReference type="PANTHER" id="PTHR46017">
    <property type="entry name" value="ALPHA-MANNOSIDASE 2C1"/>
    <property type="match status" value="1"/>
</dbReference>
<dbReference type="Gene3D" id="3.20.110.10">
    <property type="entry name" value="Glycoside hydrolase 38, N terminal domain"/>
    <property type="match status" value="1"/>
</dbReference>
<evidence type="ECO:0000313" key="6">
    <source>
        <dbReference type="EMBL" id="MCH1625213.1"/>
    </source>
</evidence>
<dbReference type="Gene3D" id="2.60.40.2220">
    <property type="match status" value="1"/>
</dbReference>
<evidence type="ECO:0000256" key="2">
    <source>
        <dbReference type="ARBA" id="ARBA00022723"/>
    </source>
</evidence>
<keyword evidence="4" id="KW-0326">Glycosidase</keyword>
<gene>
    <name evidence="6" type="ORF">MJG50_07725</name>
</gene>
<dbReference type="GO" id="GO:0009313">
    <property type="term" value="P:oligosaccharide catabolic process"/>
    <property type="evidence" value="ECO:0007669"/>
    <property type="project" value="TreeGrafter"/>
</dbReference>
<dbReference type="GO" id="GO:0046872">
    <property type="term" value="F:metal ion binding"/>
    <property type="evidence" value="ECO:0007669"/>
    <property type="project" value="UniProtKB-KW"/>
</dbReference>
<dbReference type="SUPFAM" id="SSF74650">
    <property type="entry name" value="Galactose mutarotase-like"/>
    <property type="match status" value="1"/>
</dbReference>
<dbReference type="EMBL" id="JAKTTI010000008">
    <property type="protein sequence ID" value="MCH1625213.1"/>
    <property type="molecule type" value="Genomic_DNA"/>
</dbReference>
<dbReference type="InterPro" id="IPR011330">
    <property type="entry name" value="Glyco_hydro/deAcase_b/a-brl"/>
</dbReference>
<organism evidence="6 7">
    <name type="scientific">Fredinandcohnia quinoae</name>
    <dbReference type="NCBI Taxonomy" id="2918902"/>
    <lineage>
        <taxon>Bacteria</taxon>
        <taxon>Bacillati</taxon>
        <taxon>Bacillota</taxon>
        <taxon>Bacilli</taxon>
        <taxon>Bacillales</taxon>
        <taxon>Bacillaceae</taxon>
        <taxon>Fredinandcohnia</taxon>
    </lineage>
</organism>
<dbReference type="InterPro" id="IPR041147">
    <property type="entry name" value="GH38_C"/>
</dbReference>
<name>A0AAW5DYQ8_9BACI</name>
<dbReference type="PANTHER" id="PTHR46017:SF2">
    <property type="entry name" value="MANNOSYLGLYCERATE HYDROLASE"/>
    <property type="match status" value="1"/>
</dbReference>
<dbReference type="InterPro" id="IPR028995">
    <property type="entry name" value="Glyco_hydro_57/38_cen_sf"/>
</dbReference>
<keyword evidence="7" id="KW-1185">Reference proteome</keyword>
<dbReference type="RefSeq" id="WP_240254283.1">
    <property type="nucleotide sequence ID" value="NZ_JAKTTI010000008.1"/>
</dbReference>
<dbReference type="Pfam" id="PF01074">
    <property type="entry name" value="Glyco_hydro_38N"/>
    <property type="match status" value="1"/>
</dbReference>
<comment type="similarity">
    <text evidence="1">Belongs to the glycosyl hydrolase 38 family.</text>
</comment>
<protein>
    <submittedName>
        <fullName evidence="6">Alpha-mannosidase</fullName>
    </submittedName>
</protein>
<dbReference type="CDD" id="cd10814">
    <property type="entry name" value="GH38N_AMII_SpGH38_like"/>
    <property type="match status" value="1"/>
</dbReference>
<proteinExistence type="inferred from homology"/>
<dbReference type="Pfam" id="PF18438">
    <property type="entry name" value="Glyco_hydro_38"/>
    <property type="match status" value="1"/>
</dbReference>
<dbReference type="Pfam" id="PF07748">
    <property type="entry name" value="Glyco_hydro_38C"/>
    <property type="match status" value="1"/>
</dbReference>
<dbReference type="InterPro" id="IPR041509">
    <property type="entry name" value="GH38_beta-1"/>
</dbReference>
<dbReference type="Gene3D" id="2.70.98.30">
    <property type="entry name" value="Golgi alpha-mannosidase II, domain 4"/>
    <property type="match status" value="1"/>
</dbReference>
<dbReference type="SUPFAM" id="SSF88713">
    <property type="entry name" value="Glycoside hydrolase/deacetylase"/>
    <property type="match status" value="1"/>
</dbReference>
<dbReference type="Gene3D" id="2.60.40.2210">
    <property type="match status" value="1"/>
</dbReference>
<feature type="domain" description="Glycoside hydrolase family 38 central" evidence="5">
    <location>
        <begin position="298"/>
        <end position="371"/>
    </location>
</feature>
<evidence type="ECO:0000259" key="5">
    <source>
        <dbReference type="SMART" id="SM00872"/>
    </source>
</evidence>
<dbReference type="InterPro" id="IPR000602">
    <property type="entry name" value="Glyco_hydro_38_N"/>
</dbReference>
<dbReference type="SMART" id="SM00872">
    <property type="entry name" value="Alpha-mann_mid"/>
    <property type="match status" value="1"/>
</dbReference>
<reference evidence="6" key="1">
    <citation type="submission" date="2022-02" db="EMBL/GenBank/DDBJ databases">
        <title>Fredinandcohnia quinoae sp. nov. isolated from Chenopodium quinoa seeds.</title>
        <authorList>
            <person name="Saati-Santamaria Z."/>
            <person name="Flores-Felix J.D."/>
            <person name="Igual J.M."/>
            <person name="Velazquez E."/>
            <person name="Garcia-Fraile P."/>
            <person name="Martinez-Molina E."/>
        </authorList>
    </citation>
    <scope>NUCLEOTIDE SEQUENCE</scope>
    <source>
        <strain evidence="6">SECRCQ15</strain>
    </source>
</reference>
<keyword evidence="3" id="KW-0378">Hydrolase</keyword>
<dbReference type="Proteomes" id="UP001431131">
    <property type="component" value="Unassembled WGS sequence"/>
</dbReference>
<dbReference type="Pfam" id="PF17677">
    <property type="entry name" value="Glyco_hydro38C2"/>
    <property type="match status" value="1"/>
</dbReference>
<keyword evidence="2" id="KW-0479">Metal-binding</keyword>
<dbReference type="AlphaFoldDB" id="A0AAW5DYQ8"/>
<dbReference type="GO" id="GO:0006013">
    <property type="term" value="P:mannose metabolic process"/>
    <property type="evidence" value="ECO:0007669"/>
    <property type="project" value="InterPro"/>
</dbReference>
<accession>A0AAW5DYQ8</accession>
<dbReference type="InterPro" id="IPR037094">
    <property type="entry name" value="Glyco_hydro_38_cen_sf"/>
</dbReference>